<dbReference type="Pfam" id="PF13360">
    <property type="entry name" value="PQQ_2"/>
    <property type="match status" value="1"/>
</dbReference>
<dbReference type="Gene3D" id="2.20.140.10">
    <property type="entry name" value="WGR domain"/>
    <property type="match status" value="1"/>
</dbReference>
<dbReference type="InterPro" id="IPR011047">
    <property type="entry name" value="Quinoprotein_ADH-like_sf"/>
</dbReference>
<comment type="caution">
    <text evidence="2">The sequence shown here is derived from an EMBL/GenBank/DDBJ whole genome shotgun (WGS) entry which is preliminary data.</text>
</comment>
<gene>
    <name evidence="2" type="ORF">GCM10009550_08950</name>
</gene>
<keyword evidence="3" id="KW-1185">Reference proteome</keyword>
<evidence type="ECO:0000313" key="3">
    <source>
        <dbReference type="Proteomes" id="UP001500665"/>
    </source>
</evidence>
<evidence type="ECO:0000259" key="1">
    <source>
        <dbReference type="SMART" id="SM00773"/>
    </source>
</evidence>
<sequence length="468" mass="50706">MSRQTEYLEHPGKDGGPAKFYEVVRDGARVTIRYGKVGKAGRVTTAEYPNEADAITAASRKIDDKLLYEKYARAVKGVRPPAGGGLPQAPVLWRYGGGSRMFGLFVDERGCRVGNQWGDVLELGHDGTVTGGVRLPAGVKCVVADGPWIYAGCDDGKVYDLGGKVPRVAYELAEDVGVYWLDIDDGTLGASLKNGRVTVVDHEGEPRWSHESEGREAWMVRCDGDSLYYGDSRGVSRLDARDGASFWHVRLQGEVLFGWQERDTLYVSTKKNRVYRLAKDTGEPETVFPCDAPVFSCAAAPDGRLVFAGDNRSSLYCFDASGARLWKLATGCGSAYSMQYFDGRLYIATTMGTLACVDVGGEAVGAAQDGAVPQAVDVKAAQVPARADSGVALEIATSADEGVVLECFADGSRPHVRVASPGYEPSWHVQFPQEIREVGARYLVEGVRPAIRGGFYRAYGEIRRLRDG</sequence>
<dbReference type="InterPro" id="IPR015943">
    <property type="entry name" value="WD40/YVTN_repeat-like_dom_sf"/>
</dbReference>
<reference evidence="2 3" key="1">
    <citation type="journal article" date="2019" name="Int. J. Syst. Evol. Microbiol.">
        <title>The Global Catalogue of Microorganisms (GCM) 10K type strain sequencing project: providing services to taxonomists for standard genome sequencing and annotation.</title>
        <authorList>
            <consortium name="The Broad Institute Genomics Platform"/>
            <consortium name="The Broad Institute Genome Sequencing Center for Infectious Disease"/>
            <person name="Wu L."/>
            <person name="Ma J."/>
        </authorList>
    </citation>
    <scope>NUCLEOTIDE SEQUENCE [LARGE SCALE GENOMIC DNA]</scope>
    <source>
        <strain evidence="2 3">JCM 10696</strain>
    </source>
</reference>
<dbReference type="InterPro" id="IPR002372">
    <property type="entry name" value="PQQ_rpt_dom"/>
</dbReference>
<dbReference type="CDD" id="cd07996">
    <property type="entry name" value="WGR_MMR_like"/>
    <property type="match status" value="1"/>
</dbReference>
<dbReference type="InterPro" id="IPR008893">
    <property type="entry name" value="WGR_domain"/>
</dbReference>
<dbReference type="RefSeq" id="WP_344236950.1">
    <property type="nucleotide sequence ID" value="NZ_BAAAHH010000002.1"/>
</dbReference>
<protein>
    <submittedName>
        <fullName evidence="2">WGR domain-containing protein</fullName>
    </submittedName>
</protein>
<organism evidence="2 3">
    <name type="scientific">Actinocorallia libanotica</name>
    <dbReference type="NCBI Taxonomy" id="46162"/>
    <lineage>
        <taxon>Bacteria</taxon>
        <taxon>Bacillati</taxon>
        <taxon>Actinomycetota</taxon>
        <taxon>Actinomycetes</taxon>
        <taxon>Streptosporangiales</taxon>
        <taxon>Thermomonosporaceae</taxon>
        <taxon>Actinocorallia</taxon>
    </lineage>
</organism>
<dbReference type="SUPFAM" id="SSF50998">
    <property type="entry name" value="Quinoprotein alcohol dehydrogenase-like"/>
    <property type="match status" value="1"/>
</dbReference>
<feature type="domain" description="WGR" evidence="1">
    <location>
        <begin position="4"/>
        <end position="78"/>
    </location>
</feature>
<dbReference type="PANTHER" id="PTHR34512:SF30">
    <property type="entry name" value="OUTER MEMBRANE PROTEIN ASSEMBLY FACTOR BAMB"/>
    <property type="match status" value="1"/>
</dbReference>
<name>A0ABN1QBQ8_9ACTN</name>
<accession>A0ABN1QBQ8</accession>
<dbReference type="Proteomes" id="UP001500665">
    <property type="component" value="Unassembled WGS sequence"/>
</dbReference>
<dbReference type="Gene3D" id="2.130.10.10">
    <property type="entry name" value="YVTN repeat-like/Quinoprotein amine dehydrogenase"/>
    <property type="match status" value="2"/>
</dbReference>
<dbReference type="Pfam" id="PF05406">
    <property type="entry name" value="WGR"/>
    <property type="match status" value="1"/>
</dbReference>
<proteinExistence type="predicted"/>
<dbReference type="SMART" id="SM00773">
    <property type="entry name" value="WGR"/>
    <property type="match status" value="1"/>
</dbReference>
<dbReference type="EMBL" id="BAAAHH010000002">
    <property type="protein sequence ID" value="GAA0939978.1"/>
    <property type="molecule type" value="Genomic_DNA"/>
</dbReference>
<dbReference type="InterPro" id="IPR049809">
    <property type="entry name" value="YehF/YfeS-like_WGR"/>
</dbReference>
<evidence type="ECO:0000313" key="2">
    <source>
        <dbReference type="EMBL" id="GAA0939978.1"/>
    </source>
</evidence>
<dbReference type="PANTHER" id="PTHR34512">
    <property type="entry name" value="CELL SURFACE PROTEIN"/>
    <property type="match status" value="1"/>
</dbReference>